<dbReference type="InterPro" id="IPR046348">
    <property type="entry name" value="SIS_dom_sf"/>
</dbReference>
<dbReference type="InterPro" id="IPR036388">
    <property type="entry name" value="WH-like_DNA-bd_sf"/>
</dbReference>
<dbReference type="Gene3D" id="3.40.50.10490">
    <property type="entry name" value="Glucose-6-phosphate isomerase like protein, domain 1"/>
    <property type="match status" value="1"/>
</dbReference>
<sequence>MDPTLRTRISNDLKSRLPDLPRRLRTVAKYVVDHPSDFGLDSIRETARKSRVSTYTLVRLAERMGFATYDEFREPFRHALVSASATVDQPEWVSHLREQGPLGLAQAEASLNEMATVQRSLERLLPDQLHRVVRTLLEARTVYLTAVRASYAMAYYLHYVGRMALPNLQLIPRHMNSAIDELHNAGPGDVLIAITVTPYSRETIDACRFAQRKGVTLVLISDSDIVSPDFSADETLITSPLSTHHLACYVGTLAVIEVLVAMIVAEAGEPARERIRSYEELRREHQAYWVAKKKH</sequence>
<protein>
    <submittedName>
        <fullName evidence="6">MurR/RpiR family transcriptional regulator</fullName>
    </submittedName>
</protein>
<evidence type="ECO:0000259" key="5">
    <source>
        <dbReference type="PROSITE" id="PS51464"/>
    </source>
</evidence>
<dbReference type="PANTHER" id="PTHR30514">
    <property type="entry name" value="GLUCOKINASE"/>
    <property type="match status" value="1"/>
</dbReference>
<evidence type="ECO:0000256" key="1">
    <source>
        <dbReference type="ARBA" id="ARBA00023015"/>
    </source>
</evidence>
<keyword evidence="7" id="KW-1185">Reference proteome</keyword>
<dbReference type="InterPro" id="IPR035472">
    <property type="entry name" value="RpiR-like_SIS"/>
</dbReference>
<dbReference type="OrthoDB" id="9814676at2"/>
<evidence type="ECO:0000256" key="3">
    <source>
        <dbReference type="ARBA" id="ARBA00023163"/>
    </source>
</evidence>
<dbReference type="AlphaFoldDB" id="A0A2T7UT60"/>
<evidence type="ECO:0000259" key="4">
    <source>
        <dbReference type="PROSITE" id="PS51071"/>
    </source>
</evidence>
<feature type="domain" description="HTH rpiR-type" evidence="4">
    <location>
        <begin position="7"/>
        <end position="83"/>
    </location>
</feature>
<dbReference type="Gene3D" id="1.10.10.10">
    <property type="entry name" value="Winged helix-like DNA-binding domain superfamily/Winged helix DNA-binding domain"/>
    <property type="match status" value="1"/>
</dbReference>
<evidence type="ECO:0000313" key="6">
    <source>
        <dbReference type="EMBL" id="PVE47768.1"/>
    </source>
</evidence>
<feature type="domain" description="SIS" evidence="5">
    <location>
        <begin position="132"/>
        <end position="269"/>
    </location>
</feature>
<keyword evidence="3" id="KW-0804">Transcription</keyword>
<dbReference type="SUPFAM" id="SSF46689">
    <property type="entry name" value="Homeodomain-like"/>
    <property type="match status" value="1"/>
</dbReference>
<dbReference type="Pfam" id="PF01380">
    <property type="entry name" value="SIS"/>
    <property type="match status" value="1"/>
</dbReference>
<evidence type="ECO:0000313" key="7">
    <source>
        <dbReference type="Proteomes" id="UP000244810"/>
    </source>
</evidence>
<dbReference type="GO" id="GO:0003700">
    <property type="term" value="F:DNA-binding transcription factor activity"/>
    <property type="evidence" value="ECO:0007669"/>
    <property type="project" value="InterPro"/>
</dbReference>
<dbReference type="CDD" id="cd05013">
    <property type="entry name" value="SIS_RpiR"/>
    <property type="match status" value="1"/>
</dbReference>
<dbReference type="PANTHER" id="PTHR30514:SF18">
    <property type="entry name" value="RPIR-FAMILY TRANSCRIPTIONAL REGULATOR"/>
    <property type="match status" value="1"/>
</dbReference>
<gene>
    <name evidence="6" type="ORF">DDE23_10045</name>
</gene>
<accession>A0A2T7UT60</accession>
<keyword evidence="2" id="KW-0238">DNA-binding</keyword>
<dbReference type="InterPro" id="IPR047640">
    <property type="entry name" value="RpiR-like"/>
</dbReference>
<dbReference type="Proteomes" id="UP000244810">
    <property type="component" value="Unassembled WGS sequence"/>
</dbReference>
<evidence type="ECO:0000256" key="2">
    <source>
        <dbReference type="ARBA" id="ARBA00023125"/>
    </source>
</evidence>
<name>A0A2T7UT60_9RHOB</name>
<dbReference type="EMBL" id="QDDR01000004">
    <property type="protein sequence ID" value="PVE47768.1"/>
    <property type="molecule type" value="Genomic_DNA"/>
</dbReference>
<dbReference type="GO" id="GO:0003677">
    <property type="term" value="F:DNA binding"/>
    <property type="evidence" value="ECO:0007669"/>
    <property type="project" value="UniProtKB-KW"/>
</dbReference>
<reference evidence="6 7" key="1">
    <citation type="journal article" date="2011" name="Syst. Appl. Microbiol.">
        <title>Defluviimonas denitrificans gen. nov., sp. nov., and Pararhodobacter aggregans gen. nov., sp. nov., non-phototrophic Rhodobacteraceae from the biofilter of a marine aquaculture.</title>
        <authorList>
            <person name="Foesel B.U."/>
            <person name="Drake H.L."/>
            <person name="Schramm A."/>
        </authorList>
    </citation>
    <scope>NUCLEOTIDE SEQUENCE [LARGE SCALE GENOMIC DNA]</scope>
    <source>
        <strain evidence="6 7">D1-19</strain>
    </source>
</reference>
<dbReference type="Pfam" id="PF01418">
    <property type="entry name" value="HTH_6"/>
    <property type="match status" value="1"/>
</dbReference>
<dbReference type="InterPro" id="IPR000281">
    <property type="entry name" value="HTH_RpiR"/>
</dbReference>
<dbReference type="PROSITE" id="PS51464">
    <property type="entry name" value="SIS"/>
    <property type="match status" value="1"/>
</dbReference>
<organism evidence="6 7">
    <name type="scientific">Pararhodobacter aggregans</name>
    <dbReference type="NCBI Taxonomy" id="404875"/>
    <lineage>
        <taxon>Bacteria</taxon>
        <taxon>Pseudomonadati</taxon>
        <taxon>Pseudomonadota</taxon>
        <taxon>Alphaproteobacteria</taxon>
        <taxon>Rhodobacterales</taxon>
        <taxon>Paracoccaceae</taxon>
        <taxon>Pararhodobacter</taxon>
    </lineage>
</organism>
<dbReference type="InterPro" id="IPR001347">
    <property type="entry name" value="SIS_dom"/>
</dbReference>
<proteinExistence type="predicted"/>
<dbReference type="InterPro" id="IPR009057">
    <property type="entry name" value="Homeodomain-like_sf"/>
</dbReference>
<dbReference type="PROSITE" id="PS51071">
    <property type="entry name" value="HTH_RPIR"/>
    <property type="match status" value="1"/>
</dbReference>
<dbReference type="SUPFAM" id="SSF53697">
    <property type="entry name" value="SIS domain"/>
    <property type="match status" value="1"/>
</dbReference>
<comment type="caution">
    <text evidence="6">The sequence shown here is derived from an EMBL/GenBank/DDBJ whole genome shotgun (WGS) entry which is preliminary data.</text>
</comment>
<keyword evidence="1" id="KW-0805">Transcription regulation</keyword>
<dbReference type="RefSeq" id="WP_107751140.1">
    <property type="nucleotide sequence ID" value="NZ_QBKF01000003.1"/>
</dbReference>
<dbReference type="GO" id="GO:1901135">
    <property type="term" value="P:carbohydrate derivative metabolic process"/>
    <property type="evidence" value="ECO:0007669"/>
    <property type="project" value="InterPro"/>
</dbReference>
<dbReference type="GO" id="GO:0097367">
    <property type="term" value="F:carbohydrate derivative binding"/>
    <property type="evidence" value="ECO:0007669"/>
    <property type="project" value="InterPro"/>
</dbReference>